<comment type="caution">
    <text evidence="3">The sequence shown here is derived from an EMBL/GenBank/DDBJ whole genome shotgun (WGS) entry which is preliminary data.</text>
</comment>
<accession>A0ABU5CCB2</accession>
<gene>
    <name evidence="3" type="ORF">RWE15_24660</name>
</gene>
<dbReference type="InterPro" id="IPR029001">
    <property type="entry name" value="ITPase-like_fam"/>
</dbReference>
<proteinExistence type="inferred from homology"/>
<keyword evidence="4" id="KW-1185">Reference proteome</keyword>
<dbReference type="PANTHER" id="PTHR11067">
    <property type="entry name" value="INOSINE TRIPHOSPHATE PYROPHOSPHATASE/HAM1 PROTEIN"/>
    <property type="match status" value="1"/>
</dbReference>
<evidence type="ECO:0000256" key="2">
    <source>
        <dbReference type="ARBA" id="ARBA00022801"/>
    </source>
</evidence>
<evidence type="ECO:0000313" key="3">
    <source>
        <dbReference type="EMBL" id="MDY0396900.1"/>
    </source>
</evidence>
<reference evidence="3 4" key="1">
    <citation type="submission" date="2023-10" db="EMBL/GenBank/DDBJ databases">
        <title>Virgibacillus halophilus 5B73C genome.</title>
        <authorList>
            <person name="Miliotis G."/>
            <person name="Sengupta P."/>
            <person name="Hameed A."/>
            <person name="Chuvochina M."/>
            <person name="Mcdonagh F."/>
            <person name="Simpson A.C."/>
            <person name="Singh N.K."/>
            <person name="Rekha P.D."/>
            <person name="Raman K."/>
            <person name="Hugenholtz P."/>
            <person name="Venkateswaran K."/>
        </authorList>
    </citation>
    <scope>NUCLEOTIDE SEQUENCE [LARGE SCALE GENOMIC DNA]</scope>
    <source>
        <strain evidence="3 4">5B73C</strain>
    </source>
</reference>
<sequence>MRNVPQSSFVYLLSVYRANPQPFFTGYCKGKIAAKQSGKNGFGYDPVFIPEGYIKTMAELDPSEKNRISHRSNAFARLQEWIKLNLERDHDV</sequence>
<keyword evidence="2" id="KW-0378">Hydrolase</keyword>
<dbReference type="Proteomes" id="UP001281447">
    <property type="component" value="Unassembled WGS sequence"/>
</dbReference>
<evidence type="ECO:0000313" key="4">
    <source>
        <dbReference type="Proteomes" id="UP001281447"/>
    </source>
</evidence>
<dbReference type="PANTHER" id="PTHR11067:SF9">
    <property type="entry name" value="INOSINE TRIPHOSPHATE PYROPHOSPHATASE"/>
    <property type="match status" value="1"/>
</dbReference>
<dbReference type="InterPro" id="IPR002637">
    <property type="entry name" value="RdgB/HAM1"/>
</dbReference>
<name>A0ABU5CCB2_9BACI</name>
<evidence type="ECO:0000256" key="1">
    <source>
        <dbReference type="ARBA" id="ARBA00008023"/>
    </source>
</evidence>
<organism evidence="3 4">
    <name type="scientific">Tigheibacillus halophilus</name>
    <dbReference type="NCBI Taxonomy" id="361280"/>
    <lineage>
        <taxon>Bacteria</taxon>
        <taxon>Bacillati</taxon>
        <taxon>Bacillota</taxon>
        <taxon>Bacilli</taxon>
        <taxon>Bacillales</taxon>
        <taxon>Bacillaceae</taxon>
        <taxon>Tigheibacillus</taxon>
    </lineage>
</organism>
<dbReference type="SUPFAM" id="SSF52972">
    <property type="entry name" value="ITPase-like"/>
    <property type="match status" value="1"/>
</dbReference>
<protein>
    <submittedName>
        <fullName evidence="3">Non-canonical purine NTP pyrophosphatase</fullName>
    </submittedName>
</protein>
<dbReference type="EMBL" id="JAWDIP010000004">
    <property type="protein sequence ID" value="MDY0396900.1"/>
    <property type="molecule type" value="Genomic_DNA"/>
</dbReference>
<dbReference type="Gene3D" id="3.90.950.10">
    <property type="match status" value="1"/>
</dbReference>
<comment type="similarity">
    <text evidence="1">Belongs to the HAM1 NTPase family.</text>
</comment>
<dbReference type="Pfam" id="PF01725">
    <property type="entry name" value="Ham1p_like"/>
    <property type="match status" value="1"/>
</dbReference>